<keyword evidence="1" id="KW-0812">Transmembrane</keyword>
<keyword evidence="3" id="KW-1185">Reference proteome</keyword>
<gene>
    <name evidence="2" type="ORF">UABAM_00296</name>
</gene>
<dbReference type="Proteomes" id="UP000326354">
    <property type="component" value="Chromosome"/>
</dbReference>
<accession>A0A5S9IHN2</accession>
<keyword evidence="1" id="KW-1133">Transmembrane helix</keyword>
<evidence type="ECO:0000313" key="3">
    <source>
        <dbReference type="Proteomes" id="UP000326354"/>
    </source>
</evidence>
<proteinExistence type="predicted"/>
<dbReference type="AlphaFoldDB" id="A0A5S9IHN2"/>
<organism evidence="2 3">
    <name type="scientific">Uabimicrobium amorphum</name>
    <dbReference type="NCBI Taxonomy" id="2596890"/>
    <lineage>
        <taxon>Bacteria</taxon>
        <taxon>Pseudomonadati</taxon>
        <taxon>Planctomycetota</taxon>
        <taxon>Candidatus Uabimicrobiia</taxon>
        <taxon>Candidatus Uabimicrobiales</taxon>
        <taxon>Candidatus Uabimicrobiaceae</taxon>
        <taxon>Candidatus Uabimicrobium</taxon>
    </lineage>
</organism>
<keyword evidence="1" id="KW-0472">Membrane</keyword>
<sequence length="179" mass="20662">MKKRKFALERPKEYQENTYIGTLGELQRAVQEEEQVGMEADLQENIPPKPQSQEVLRKNIDSTPQHRSIPVTGKRVLPRIGRKGTRKVDPMHIAIRSEKKPVPSKKEKHKKHGLVWFVVFLLLASTYVLSFEVVKYSFPSAKNTIETIYYPVSKINKHITILPTIQKSTLTLYKKILGK</sequence>
<feature type="transmembrane region" description="Helical" evidence="1">
    <location>
        <begin position="114"/>
        <end position="134"/>
    </location>
</feature>
<evidence type="ECO:0000313" key="2">
    <source>
        <dbReference type="EMBL" id="BBM81953.1"/>
    </source>
</evidence>
<dbReference type="KEGG" id="uam:UABAM_00296"/>
<name>A0A5S9IHN2_UABAM</name>
<dbReference type="RefSeq" id="WP_151966213.1">
    <property type="nucleotide sequence ID" value="NZ_AP019860.1"/>
</dbReference>
<reference evidence="2 3" key="1">
    <citation type="submission" date="2019-08" db="EMBL/GenBank/DDBJ databases">
        <title>Complete genome sequence of Candidatus Uab amorphum.</title>
        <authorList>
            <person name="Shiratori T."/>
            <person name="Suzuki S."/>
            <person name="Kakizawa Y."/>
            <person name="Ishida K."/>
        </authorList>
    </citation>
    <scope>NUCLEOTIDE SEQUENCE [LARGE SCALE GENOMIC DNA]</scope>
    <source>
        <strain evidence="2 3">SRT547</strain>
    </source>
</reference>
<dbReference type="EMBL" id="AP019860">
    <property type="protein sequence ID" value="BBM81953.1"/>
    <property type="molecule type" value="Genomic_DNA"/>
</dbReference>
<protein>
    <submittedName>
        <fullName evidence="2">Uncharacterized protein</fullName>
    </submittedName>
</protein>
<evidence type="ECO:0000256" key="1">
    <source>
        <dbReference type="SAM" id="Phobius"/>
    </source>
</evidence>